<feature type="transmembrane region" description="Helical" evidence="1">
    <location>
        <begin position="90"/>
        <end position="109"/>
    </location>
</feature>
<dbReference type="STRING" id="570947.SAMN05421687_10428"/>
<dbReference type="Proteomes" id="UP000187608">
    <property type="component" value="Unassembled WGS sequence"/>
</dbReference>
<sequence length="151" mass="17547">MRSWITFLLPEDEYKERKMLFFFAESGVLLFAVLAILLVTNSYFTFDAGTVLLLGVALFLFYITTRYMFAGIEYTDVVTEKAYRKERKVTFLRSLSFLGIFVVLYAIFLGIPSDRGEWMDVIGISMITAIIMFVTTYISLKRSYKKNKELL</sequence>
<evidence type="ECO:0000313" key="3">
    <source>
        <dbReference type="Proteomes" id="UP000187608"/>
    </source>
</evidence>
<evidence type="ECO:0000256" key="1">
    <source>
        <dbReference type="SAM" id="Phobius"/>
    </source>
</evidence>
<keyword evidence="1" id="KW-0472">Membrane</keyword>
<keyword evidence="1" id="KW-0812">Transmembrane</keyword>
<feature type="transmembrane region" description="Helical" evidence="1">
    <location>
        <begin position="20"/>
        <end position="44"/>
    </location>
</feature>
<feature type="transmembrane region" description="Helical" evidence="1">
    <location>
        <begin position="121"/>
        <end position="140"/>
    </location>
</feature>
<evidence type="ECO:0000313" key="2">
    <source>
        <dbReference type="EMBL" id="SIS44985.1"/>
    </source>
</evidence>
<dbReference type="AlphaFoldDB" id="A0A1N7J6J4"/>
<proteinExistence type="predicted"/>
<keyword evidence="3" id="KW-1185">Reference proteome</keyword>
<organism evidence="2 3">
    <name type="scientific">Salimicrobium flavidum</name>
    <dbReference type="NCBI Taxonomy" id="570947"/>
    <lineage>
        <taxon>Bacteria</taxon>
        <taxon>Bacillati</taxon>
        <taxon>Bacillota</taxon>
        <taxon>Bacilli</taxon>
        <taxon>Bacillales</taxon>
        <taxon>Bacillaceae</taxon>
        <taxon>Salimicrobium</taxon>
    </lineage>
</organism>
<reference evidence="3" key="1">
    <citation type="submission" date="2017-01" db="EMBL/GenBank/DDBJ databases">
        <authorList>
            <person name="Varghese N."/>
            <person name="Submissions S."/>
        </authorList>
    </citation>
    <scope>NUCLEOTIDE SEQUENCE [LARGE SCALE GENOMIC DNA]</scope>
    <source>
        <strain evidence="3">DSM 23127</strain>
    </source>
</reference>
<accession>A0A1N7J6J4</accession>
<feature type="transmembrane region" description="Helical" evidence="1">
    <location>
        <begin position="50"/>
        <end position="69"/>
    </location>
</feature>
<dbReference type="RefSeq" id="WP_076558142.1">
    <property type="nucleotide sequence ID" value="NZ_FTOC01000004.1"/>
</dbReference>
<evidence type="ECO:0008006" key="4">
    <source>
        <dbReference type="Google" id="ProtNLM"/>
    </source>
</evidence>
<dbReference type="EMBL" id="FTOC01000004">
    <property type="protein sequence ID" value="SIS44985.1"/>
    <property type="molecule type" value="Genomic_DNA"/>
</dbReference>
<name>A0A1N7J6J4_9BACI</name>
<keyword evidence="1" id="KW-1133">Transmembrane helix</keyword>
<dbReference type="OrthoDB" id="2429113at2"/>
<protein>
    <recommendedName>
        <fullName evidence="4">DUF3278 domain-containing protein</fullName>
    </recommendedName>
</protein>
<gene>
    <name evidence="2" type="ORF">SAMN05421687_10428</name>
</gene>